<sequence length="334" mass="37706">MPAHDYHPPVNDVPLTAAQLQGARNRVTLSSDLMRRAATLAGYDRYPAFEDGHATSLTDVMDVGDVLELMLTAQLGQLEINPPGNRKQEGKLAAEVLRRIAQGDIVTRRQIHDELPPETVVLFRMGAPRLWSYSIDQRLPKDAHLAMSDKERGDPSEPITGPTTAWLGERVVDAVDLSSLPTQVPGIPWESDDSYRRLRLGMSLADDYLQVWSSARGHWSVSADTRYIVPSRFGYCPFVFKIPPGAWRRESFEHGRDRYIAERGYFIDLENEWLVELGEPDPNNQWLPTTRFADEAPTERDLQVARAVSEKIIAVGAGQKNPIIRLRQKGRRLF</sequence>
<proteinExistence type="predicted"/>
<dbReference type="Proteomes" id="UP001139336">
    <property type="component" value="Unassembled WGS sequence"/>
</dbReference>
<reference evidence="1" key="1">
    <citation type="submission" date="2022-01" db="EMBL/GenBank/DDBJ databases">
        <title>Corynebacterium sp. nov isolated from isolated from the feces of the greater white-fronted geese (Anser albifrons) at Poyang Lake, PR China.</title>
        <authorList>
            <person name="Liu Q."/>
        </authorList>
    </citation>
    <scope>NUCLEOTIDE SEQUENCE</scope>
    <source>
        <strain evidence="1">JCM 32435</strain>
    </source>
</reference>
<accession>A0A9X1QUH8</accession>
<dbReference type="EMBL" id="JAKGSI010000004">
    <property type="protein sequence ID" value="MCF4007215.1"/>
    <property type="molecule type" value="Genomic_DNA"/>
</dbReference>
<evidence type="ECO:0000313" key="1">
    <source>
        <dbReference type="EMBL" id="MCF4007215.1"/>
    </source>
</evidence>
<organism evidence="1 2">
    <name type="scientific">Corynebacterium uropygiale</name>
    <dbReference type="NCBI Taxonomy" id="1775911"/>
    <lineage>
        <taxon>Bacteria</taxon>
        <taxon>Bacillati</taxon>
        <taxon>Actinomycetota</taxon>
        <taxon>Actinomycetes</taxon>
        <taxon>Mycobacteriales</taxon>
        <taxon>Corynebacteriaceae</taxon>
        <taxon>Corynebacterium</taxon>
    </lineage>
</organism>
<dbReference type="RefSeq" id="WP_236119355.1">
    <property type="nucleotide sequence ID" value="NZ_JAKGSI010000004.1"/>
</dbReference>
<name>A0A9X1QUH8_9CORY</name>
<keyword evidence="2" id="KW-1185">Reference proteome</keyword>
<protein>
    <submittedName>
        <fullName evidence="1">Uncharacterized protein</fullName>
    </submittedName>
</protein>
<gene>
    <name evidence="1" type="ORF">L1O03_08515</name>
</gene>
<evidence type="ECO:0000313" key="2">
    <source>
        <dbReference type="Proteomes" id="UP001139336"/>
    </source>
</evidence>
<comment type="caution">
    <text evidence="1">The sequence shown here is derived from an EMBL/GenBank/DDBJ whole genome shotgun (WGS) entry which is preliminary data.</text>
</comment>
<dbReference type="AlphaFoldDB" id="A0A9X1QUH8"/>